<keyword evidence="2" id="KW-1133">Transmembrane helix</keyword>
<dbReference type="AlphaFoldDB" id="A0A1T4WG12"/>
<evidence type="ECO:0000256" key="2">
    <source>
        <dbReference type="SAM" id="Phobius"/>
    </source>
</evidence>
<sequence>MSNQYPNPVRGYVPCAHCGSTATVHCIGEGKLIATGEAPKNKRNVGKQYYRCPSCGNQYPSQKYMEENRVENEADITPKTSVGNSKDTVTDTVKSTASENSEASKSAVSNCNNSNENTPDTSGNSKDTVTDTVKSTASENSEASKTAVSNCNNAYPEDDDETDDGWSRVLPWVVALIALAGAGWLAWKWIAKASQQEGSKEVTYVWQ</sequence>
<keyword evidence="2" id="KW-0472">Membrane</keyword>
<feature type="compositionally biased region" description="Polar residues" evidence="1">
    <location>
        <begin position="78"/>
        <end position="153"/>
    </location>
</feature>
<reference evidence="4" key="1">
    <citation type="submission" date="2017-02" db="EMBL/GenBank/DDBJ databases">
        <authorList>
            <person name="Varghese N."/>
            <person name="Submissions S."/>
        </authorList>
    </citation>
    <scope>NUCLEOTIDE SEQUENCE [LARGE SCALE GENOMIC DNA]</scope>
    <source>
        <strain evidence="4">DSM 22720</strain>
    </source>
</reference>
<name>A0A1T4WG12_9GAMM</name>
<dbReference type="OrthoDB" id="5906707at2"/>
<evidence type="ECO:0000256" key="1">
    <source>
        <dbReference type="SAM" id="MobiDB-lite"/>
    </source>
</evidence>
<feature type="region of interest" description="Disordered" evidence="1">
    <location>
        <begin position="74"/>
        <end position="163"/>
    </location>
</feature>
<evidence type="ECO:0000313" key="3">
    <source>
        <dbReference type="EMBL" id="SKA75591.1"/>
    </source>
</evidence>
<keyword evidence="4" id="KW-1185">Reference proteome</keyword>
<dbReference type="RefSeq" id="WP_078754835.1">
    <property type="nucleotide sequence ID" value="NZ_FUXU01000211.1"/>
</dbReference>
<proteinExistence type="predicted"/>
<keyword evidence="2" id="KW-0812">Transmembrane</keyword>
<feature type="transmembrane region" description="Helical" evidence="2">
    <location>
        <begin position="169"/>
        <end position="187"/>
    </location>
</feature>
<organism evidence="3 4">
    <name type="scientific">Enterovibrio nigricans DSM 22720</name>
    <dbReference type="NCBI Taxonomy" id="1121868"/>
    <lineage>
        <taxon>Bacteria</taxon>
        <taxon>Pseudomonadati</taxon>
        <taxon>Pseudomonadota</taxon>
        <taxon>Gammaproteobacteria</taxon>
        <taxon>Vibrionales</taxon>
        <taxon>Vibrionaceae</taxon>
        <taxon>Enterovibrio</taxon>
    </lineage>
</organism>
<dbReference type="EMBL" id="FUXU01000211">
    <property type="protein sequence ID" value="SKA75591.1"/>
    <property type="molecule type" value="Genomic_DNA"/>
</dbReference>
<protein>
    <submittedName>
        <fullName evidence="3">Uncharacterized protein</fullName>
    </submittedName>
</protein>
<dbReference type="Proteomes" id="UP000190162">
    <property type="component" value="Unassembled WGS sequence"/>
</dbReference>
<evidence type="ECO:0000313" key="4">
    <source>
        <dbReference type="Proteomes" id="UP000190162"/>
    </source>
</evidence>
<gene>
    <name evidence="3" type="ORF">SAMN02745132_04897</name>
</gene>
<accession>A0A1T4WG12</accession>